<feature type="non-terminal residue" evidence="2">
    <location>
        <position position="184"/>
    </location>
</feature>
<dbReference type="EMBL" id="JACSVK010000562">
    <property type="protein sequence ID" value="MBD0222572.1"/>
    <property type="molecule type" value="Genomic_DNA"/>
</dbReference>
<name>A0A8I0K7G0_ACIBA</name>
<gene>
    <name evidence="2" type="ORF">IAG11_22370</name>
</gene>
<feature type="region of interest" description="Disordered" evidence="1">
    <location>
        <begin position="101"/>
        <end position="157"/>
    </location>
</feature>
<feature type="non-terminal residue" evidence="2">
    <location>
        <position position="1"/>
    </location>
</feature>
<evidence type="ECO:0000313" key="2">
    <source>
        <dbReference type="EMBL" id="MBD0222572.1"/>
    </source>
</evidence>
<dbReference type="AlphaFoldDB" id="A0A8I0K7G0"/>
<accession>A0A8I0K7G0</accession>
<sequence length="184" mass="20470">LKNKTVKVSLPVHSFNISVTQDNKPVPNTLFSIFYRGREISKRTDSRGMLNVRMLTGFVFGFGIKGKSLILSRVEKNTITKAFTVNGSAVHASKAYEANDAKQKQNENLNKHKKEKQEEAAKKQADQAKTQKNSKNEVKQSNTYTENGGKPLTTVSNQASVTSDTTNYIIYPNGTIDRINKDAT</sequence>
<proteinExistence type="predicted"/>
<reference evidence="2" key="1">
    <citation type="submission" date="2020-08" db="EMBL/GenBank/DDBJ databases">
        <title>Diversity of carbapenem-resistant Acinetobacter baumannii and bacteriophage-mediated spread of the Oxa23 carbapenemase.</title>
        <authorList>
            <person name="Abouelfetouh A."/>
            <person name="Mattock J."/>
            <person name="Turner D."/>
            <person name="Li E."/>
            <person name="Evans B.A."/>
        </authorList>
    </citation>
    <scope>NUCLEOTIDE SEQUENCE</scope>
    <source>
        <strain evidence="2">A86</strain>
    </source>
</reference>
<organism evidence="2 3">
    <name type="scientific">Acinetobacter baumannii</name>
    <dbReference type="NCBI Taxonomy" id="470"/>
    <lineage>
        <taxon>Bacteria</taxon>
        <taxon>Pseudomonadati</taxon>
        <taxon>Pseudomonadota</taxon>
        <taxon>Gammaproteobacteria</taxon>
        <taxon>Moraxellales</taxon>
        <taxon>Moraxellaceae</taxon>
        <taxon>Acinetobacter</taxon>
        <taxon>Acinetobacter calcoaceticus/baumannii complex</taxon>
    </lineage>
</organism>
<evidence type="ECO:0000313" key="3">
    <source>
        <dbReference type="Proteomes" id="UP000634608"/>
    </source>
</evidence>
<feature type="compositionally biased region" description="Basic and acidic residues" evidence="1">
    <location>
        <begin position="115"/>
        <end position="126"/>
    </location>
</feature>
<evidence type="ECO:0000256" key="1">
    <source>
        <dbReference type="SAM" id="MobiDB-lite"/>
    </source>
</evidence>
<dbReference type="Proteomes" id="UP000634608">
    <property type="component" value="Unassembled WGS sequence"/>
</dbReference>
<protein>
    <submittedName>
        <fullName evidence="2">Uncharacterized protein</fullName>
    </submittedName>
</protein>
<comment type="caution">
    <text evidence="2">The sequence shown here is derived from an EMBL/GenBank/DDBJ whole genome shotgun (WGS) entry which is preliminary data.</text>
</comment>